<dbReference type="InterPro" id="IPR006089">
    <property type="entry name" value="Acyl-CoA_DH_CS"/>
</dbReference>
<reference evidence="6" key="1">
    <citation type="submission" date="2014-03" db="EMBL/GenBank/DDBJ databases">
        <title>Draft Genome Sequence of Mycobacterium cosmeticum DSM 44829.</title>
        <authorList>
            <person name="Croce O."/>
            <person name="Robert C."/>
            <person name="Raoult D."/>
            <person name="Drancourt M."/>
        </authorList>
    </citation>
    <scope>NUCLEOTIDE SEQUENCE [LARGE SCALE GENOMIC DNA]</scope>
    <source>
        <strain evidence="6">DSM 44829</strain>
    </source>
</reference>
<dbReference type="RefSeq" id="WP_024450321.1">
    <property type="nucleotide sequence ID" value="NZ_CCBB010000003.1"/>
</dbReference>
<evidence type="ECO:0000259" key="4">
    <source>
        <dbReference type="Pfam" id="PF02770"/>
    </source>
</evidence>
<dbReference type="InterPro" id="IPR037069">
    <property type="entry name" value="AcylCoA_DH/ox_N_sf"/>
</dbReference>
<proteinExistence type="predicted"/>
<keyword evidence="3" id="KW-0560">Oxidoreductase</keyword>
<comment type="cofactor">
    <cofactor evidence="1">
        <name>FAD</name>
        <dbReference type="ChEBI" id="CHEBI:57692"/>
    </cofactor>
</comment>
<protein>
    <submittedName>
        <fullName evidence="6">Acyl-CoA dehydrogenase domain-containing protein</fullName>
    </submittedName>
</protein>
<comment type="caution">
    <text evidence="6">The sequence shown here is derived from an EMBL/GenBank/DDBJ whole genome shotgun (WGS) entry which is preliminary data.</text>
</comment>
<evidence type="ECO:0000313" key="6">
    <source>
        <dbReference type="EMBL" id="CDO11335.1"/>
    </source>
</evidence>
<dbReference type="InterPro" id="IPR013786">
    <property type="entry name" value="AcylCoA_DH/ox_N"/>
</dbReference>
<keyword evidence="2" id="KW-0285">Flavoprotein</keyword>
<dbReference type="Gene3D" id="1.20.140.10">
    <property type="entry name" value="Butyryl-CoA Dehydrogenase, subunit A, domain 3"/>
    <property type="match status" value="1"/>
</dbReference>
<dbReference type="OrthoDB" id="9770681at2"/>
<dbReference type="Gene3D" id="1.10.540.10">
    <property type="entry name" value="Acyl-CoA dehydrogenase/oxidase, N-terminal domain"/>
    <property type="match status" value="1"/>
</dbReference>
<accession>W9BMG0</accession>
<keyword evidence="7" id="KW-1185">Reference proteome</keyword>
<evidence type="ECO:0000256" key="1">
    <source>
        <dbReference type="ARBA" id="ARBA00001974"/>
    </source>
</evidence>
<dbReference type="InterPro" id="IPR009100">
    <property type="entry name" value="AcylCoA_DH/oxidase_NM_dom_sf"/>
</dbReference>
<evidence type="ECO:0000256" key="3">
    <source>
        <dbReference type="ARBA" id="ARBA00023002"/>
    </source>
</evidence>
<evidence type="ECO:0000259" key="5">
    <source>
        <dbReference type="Pfam" id="PF02771"/>
    </source>
</evidence>
<dbReference type="Gene3D" id="2.40.110.10">
    <property type="entry name" value="Butyryl-CoA Dehydrogenase, subunit A, domain 2"/>
    <property type="match status" value="1"/>
</dbReference>
<dbReference type="SUPFAM" id="SSF47203">
    <property type="entry name" value="Acyl-CoA dehydrogenase C-terminal domain-like"/>
    <property type="match status" value="1"/>
</dbReference>
<feature type="domain" description="Acyl-CoA dehydrogenase/oxidase N-terminal" evidence="5">
    <location>
        <begin position="13"/>
        <end position="124"/>
    </location>
</feature>
<feature type="domain" description="Acyl-CoA oxidase/dehydrogenase middle" evidence="4">
    <location>
        <begin position="129"/>
        <end position="225"/>
    </location>
</feature>
<evidence type="ECO:0000256" key="2">
    <source>
        <dbReference type="ARBA" id="ARBA00022630"/>
    </source>
</evidence>
<dbReference type="InterPro" id="IPR006091">
    <property type="entry name" value="Acyl-CoA_Oxase/DH_mid-dom"/>
</dbReference>
<dbReference type="STRING" id="258533.BN977_06176"/>
<dbReference type="PANTHER" id="PTHR43292:SF4">
    <property type="entry name" value="ACYL-COA DEHYDROGENASE FADE34"/>
    <property type="match status" value="1"/>
</dbReference>
<dbReference type="PROSITE" id="PS00072">
    <property type="entry name" value="ACYL_COA_DH_1"/>
    <property type="match status" value="1"/>
</dbReference>
<gene>
    <name evidence="6" type="ORF">BN977_06176</name>
</gene>
<dbReference type="SUPFAM" id="SSF56645">
    <property type="entry name" value="Acyl-CoA dehydrogenase NM domain-like"/>
    <property type="match status" value="1"/>
</dbReference>
<dbReference type="Proteomes" id="UP000028870">
    <property type="component" value="Unassembled WGS sequence"/>
</dbReference>
<dbReference type="InterPro" id="IPR046373">
    <property type="entry name" value="Acyl-CoA_Oxase/DH_mid-dom_sf"/>
</dbReference>
<dbReference type="eggNOG" id="COG1960">
    <property type="taxonomic scope" value="Bacteria"/>
</dbReference>
<dbReference type="InterPro" id="IPR052161">
    <property type="entry name" value="Mycobact_Acyl-CoA_DH"/>
</dbReference>
<evidence type="ECO:0000313" key="7">
    <source>
        <dbReference type="Proteomes" id="UP000028870"/>
    </source>
</evidence>
<dbReference type="EMBL" id="CCBB010000003">
    <property type="protein sequence ID" value="CDO11335.1"/>
    <property type="molecule type" value="Genomic_DNA"/>
</dbReference>
<reference evidence="6" key="2">
    <citation type="submission" date="2014-03" db="EMBL/GenBank/DDBJ databases">
        <authorList>
            <person name="Urmite Genomes"/>
        </authorList>
    </citation>
    <scope>NUCLEOTIDE SEQUENCE</scope>
    <source>
        <strain evidence="6">DSM 44829</strain>
    </source>
</reference>
<dbReference type="GO" id="GO:0005886">
    <property type="term" value="C:plasma membrane"/>
    <property type="evidence" value="ECO:0007669"/>
    <property type="project" value="TreeGrafter"/>
</dbReference>
<dbReference type="PANTHER" id="PTHR43292">
    <property type="entry name" value="ACYL-COA DEHYDROGENASE"/>
    <property type="match status" value="1"/>
</dbReference>
<organism evidence="6 7">
    <name type="scientific">Mycolicibacterium cosmeticum</name>
    <dbReference type="NCBI Taxonomy" id="258533"/>
    <lineage>
        <taxon>Bacteria</taxon>
        <taxon>Bacillati</taxon>
        <taxon>Actinomycetota</taxon>
        <taxon>Actinomycetes</taxon>
        <taxon>Mycobacteriales</taxon>
        <taxon>Mycobacteriaceae</taxon>
        <taxon>Mycolicibacterium</taxon>
    </lineage>
</organism>
<dbReference type="Pfam" id="PF02770">
    <property type="entry name" value="Acyl-CoA_dh_M"/>
    <property type="match status" value="1"/>
</dbReference>
<sequence length="380" mass="40708">MSEFDALCANDGELAELRASVRQFITADRATHGWVPAIDSWLTSWDAGFSERLADAGFVGLTIPPEYGGHGRGFLHRYVVTEELLGQGAPVAAHWFADRQVAPALLSYGSEEQRRRLLPRIAAGRLYSAIGMSEHGAGSDLAATATKATRTADGWRLNGTKVWTSGGHRAHFAIVLARTSPPDPDHRHAGFSQFIVMLDAPGVTISPIITLDGHHHFNEVTFEDVAVGDGDVLGEVGDGWHQVTAELGFERSGPERILSTAILIFGVLRALGPEVDDRTAAAVGDLMGRAMSLRQLSVAVARDLAAGRDAATRAALVKDLGTRFEQESVELCADLLETVDDPGELRAVLATARQHAPMFTLRGGTNEVLRGVIARGLGVR</sequence>
<dbReference type="AlphaFoldDB" id="W9BMG0"/>
<dbReference type="Pfam" id="PF02771">
    <property type="entry name" value="Acyl-CoA_dh_N"/>
    <property type="match status" value="1"/>
</dbReference>
<name>W9BMG0_MYCCO</name>
<dbReference type="InterPro" id="IPR036250">
    <property type="entry name" value="AcylCo_DH-like_C"/>
</dbReference>
<dbReference type="GO" id="GO:0003995">
    <property type="term" value="F:acyl-CoA dehydrogenase activity"/>
    <property type="evidence" value="ECO:0007669"/>
    <property type="project" value="InterPro"/>
</dbReference>
<dbReference type="GO" id="GO:0050660">
    <property type="term" value="F:flavin adenine dinucleotide binding"/>
    <property type="evidence" value="ECO:0007669"/>
    <property type="project" value="InterPro"/>
</dbReference>